<dbReference type="AlphaFoldDB" id="A0AAN9V681"/>
<feature type="region of interest" description="Disordered" evidence="1">
    <location>
        <begin position="167"/>
        <end position="186"/>
    </location>
</feature>
<proteinExistence type="predicted"/>
<dbReference type="Proteomes" id="UP001320420">
    <property type="component" value="Unassembled WGS sequence"/>
</dbReference>
<feature type="compositionally biased region" description="Low complexity" evidence="1">
    <location>
        <begin position="60"/>
        <end position="74"/>
    </location>
</feature>
<evidence type="ECO:0000313" key="3">
    <source>
        <dbReference type="Proteomes" id="UP001320420"/>
    </source>
</evidence>
<evidence type="ECO:0000256" key="1">
    <source>
        <dbReference type="SAM" id="MobiDB-lite"/>
    </source>
</evidence>
<comment type="caution">
    <text evidence="2">The sequence shown here is derived from an EMBL/GenBank/DDBJ whole genome shotgun (WGS) entry which is preliminary data.</text>
</comment>
<dbReference type="EMBL" id="JAKJXP020000014">
    <property type="protein sequence ID" value="KAK7755309.1"/>
    <property type="molecule type" value="Genomic_DNA"/>
</dbReference>
<sequence>MHHEDPSPDQQPLARRLSDQLPALESEHIEPQHTRGRPPHLMTSNFSPADMNGPVAEPQSMHSSHSRTFTSSDSGNTDSTAIEGTPAPPIRPHLYGILSWDYVHNWGTAMPLTEPALRAHDCESSARPYPGNLAAWVKNGQTPFRGGEPSLDISSSMIMANDHPRTAATTHGTLSSRDVVPAPTTQSDRTAEFVVDAGGQFADSSDSYHLYGPDLIIQD</sequence>
<organism evidence="2 3">
    <name type="scientific">Diatrype stigma</name>
    <dbReference type="NCBI Taxonomy" id="117547"/>
    <lineage>
        <taxon>Eukaryota</taxon>
        <taxon>Fungi</taxon>
        <taxon>Dikarya</taxon>
        <taxon>Ascomycota</taxon>
        <taxon>Pezizomycotina</taxon>
        <taxon>Sordariomycetes</taxon>
        <taxon>Xylariomycetidae</taxon>
        <taxon>Xylariales</taxon>
        <taxon>Diatrypaceae</taxon>
        <taxon>Diatrype</taxon>
    </lineage>
</organism>
<gene>
    <name evidence="2" type="ORF">SLS62_002816</name>
</gene>
<name>A0AAN9V681_9PEZI</name>
<reference evidence="2 3" key="1">
    <citation type="submission" date="2024-02" db="EMBL/GenBank/DDBJ databases">
        <title>De novo assembly and annotation of 12 fungi associated with fruit tree decline syndrome in Ontario, Canada.</title>
        <authorList>
            <person name="Sulman M."/>
            <person name="Ellouze W."/>
            <person name="Ilyukhin E."/>
        </authorList>
    </citation>
    <scope>NUCLEOTIDE SEQUENCE [LARGE SCALE GENOMIC DNA]</scope>
    <source>
        <strain evidence="2 3">M11/M66-122</strain>
    </source>
</reference>
<feature type="compositionally biased region" description="Polar residues" evidence="1">
    <location>
        <begin position="167"/>
        <end position="176"/>
    </location>
</feature>
<feature type="region of interest" description="Disordered" evidence="1">
    <location>
        <begin position="1"/>
        <end position="89"/>
    </location>
</feature>
<protein>
    <submittedName>
        <fullName evidence="2">Uncharacterized protein</fullName>
    </submittedName>
</protein>
<accession>A0AAN9V681</accession>
<evidence type="ECO:0000313" key="2">
    <source>
        <dbReference type="EMBL" id="KAK7755309.1"/>
    </source>
</evidence>
<keyword evidence="3" id="KW-1185">Reference proteome</keyword>